<feature type="transmembrane region" description="Helical" evidence="1">
    <location>
        <begin position="81"/>
        <end position="97"/>
    </location>
</feature>
<keyword evidence="3" id="KW-1185">Reference proteome</keyword>
<dbReference type="Pfam" id="PF10823">
    <property type="entry name" value="DUF2568"/>
    <property type="match status" value="1"/>
</dbReference>
<evidence type="ECO:0000313" key="2">
    <source>
        <dbReference type="EMBL" id="BBH18637.1"/>
    </source>
</evidence>
<sequence>MAILILALVFLDEVLAAVAAGVWGGHVGVFLAVVMPIVVVLVWWAFASPKARWGGPVVRPLTKVIVFGLASAGLWAAGHHALAIAMLAFSVVINALAQMRSVRAAMDALGPTGETT</sequence>
<protein>
    <recommendedName>
        <fullName evidence="4">DUF2568 domain-containing protein</fullName>
    </recommendedName>
</protein>
<dbReference type="InterPro" id="IPR021214">
    <property type="entry name" value="DUF2568"/>
</dbReference>
<accession>A0A3G9II36</accession>
<feature type="transmembrane region" description="Helical" evidence="1">
    <location>
        <begin position="26"/>
        <end position="46"/>
    </location>
</feature>
<dbReference type="EMBL" id="AP019307">
    <property type="protein sequence ID" value="BBH18637.1"/>
    <property type="molecule type" value="Genomic_DNA"/>
</dbReference>
<organism evidence="2 3">
    <name type="scientific">Nocardioides baekrokdamisoli</name>
    <dbReference type="NCBI Taxonomy" id="1804624"/>
    <lineage>
        <taxon>Bacteria</taxon>
        <taxon>Bacillati</taxon>
        <taxon>Actinomycetota</taxon>
        <taxon>Actinomycetes</taxon>
        <taxon>Propionibacteriales</taxon>
        <taxon>Nocardioidaceae</taxon>
        <taxon>Nocardioides</taxon>
    </lineage>
</organism>
<name>A0A3G9II36_9ACTN</name>
<keyword evidence="1" id="KW-0472">Membrane</keyword>
<dbReference type="Proteomes" id="UP000271573">
    <property type="component" value="Chromosome"/>
</dbReference>
<keyword evidence="1" id="KW-1133">Transmembrane helix</keyword>
<gene>
    <name evidence="2" type="ORF">Back2_29240</name>
</gene>
<dbReference type="KEGG" id="nbe:Back2_29240"/>
<proteinExistence type="predicted"/>
<dbReference type="RefSeq" id="WP_164512612.1">
    <property type="nucleotide sequence ID" value="NZ_AP019307.1"/>
</dbReference>
<dbReference type="AlphaFoldDB" id="A0A3G9II36"/>
<evidence type="ECO:0008006" key="4">
    <source>
        <dbReference type="Google" id="ProtNLM"/>
    </source>
</evidence>
<evidence type="ECO:0000313" key="3">
    <source>
        <dbReference type="Proteomes" id="UP000271573"/>
    </source>
</evidence>
<keyword evidence="1" id="KW-0812">Transmembrane</keyword>
<evidence type="ECO:0000256" key="1">
    <source>
        <dbReference type="SAM" id="Phobius"/>
    </source>
</evidence>
<reference evidence="2 3" key="1">
    <citation type="submission" date="2018-11" db="EMBL/GenBank/DDBJ databases">
        <title>Complete genome sequence of Nocardioides baekrokdamisoli strain KCTC 39748.</title>
        <authorList>
            <person name="Kang S.W."/>
            <person name="Lee K.C."/>
            <person name="Kim K.K."/>
            <person name="Kim J.S."/>
            <person name="Kim D.S."/>
            <person name="Ko S.H."/>
            <person name="Yang S.H."/>
            <person name="Shin Y.K."/>
            <person name="Lee J.S."/>
        </authorList>
    </citation>
    <scope>NUCLEOTIDE SEQUENCE [LARGE SCALE GENOMIC DNA]</scope>
    <source>
        <strain evidence="2 3">KCTC 39748</strain>
    </source>
</reference>